<name>A0A8J1TUW0_OWEFU</name>
<evidence type="ECO:0000256" key="2">
    <source>
        <dbReference type="ARBA" id="ARBA00005327"/>
    </source>
</evidence>
<evidence type="ECO:0000256" key="4">
    <source>
        <dbReference type="ARBA" id="ARBA00022692"/>
    </source>
</evidence>
<protein>
    <submittedName>
        <fullName evidence="10">Uncharacterized protein</fullName>
    </submittedName>
</protein>
<keyword evidence="3" id="KW-1003">Cell membrane</keyword>
<feature type="transmembrane region" description="Helical" evidence="9">
    <location>
        <begin position="409"/>
        <end position="428"/>
    </location>
</feature>
<feature type="compositionally biased region" description="Basic and acidic residues" evidence="8">
    <location>
        <begin position="112"/>
        <end position="129"/>
    </location>
</feature>
<evidence type="ECO:0000256" key="1">
    <source>
        <dbReference type="ARBA" id="ARBA00004651"/>
    </source>
</evidence>
<feature type="compositionally biased region" description="Polar residues" evidence="8">
    <location>
        <begin position="77"/>
        <end position="88"/>
    </location>
</feature>
<dbReference type="EMBL" id="CAIIXF020000010">
    <property type="protein sequence ID" value="CAH1796306.1"/>
    <property type="molecule type" value="Genomic_DNA"/>
</dbReference>
<dbReference type="PANTHER" id="PTHR21421">
    <property type="entry name" value="GUSTATORY RECEPTOR"/>
    <property type="match status" value="1"/>
</dbReference>
<accession>A0A8J1TUW0</accession>
<dbReference type="GO" id="GO:0008527">
    <property type="term" value="F:taste receptor activity"/>
    <property type="evidence" value="ECO:0007669"/>
    <property type="project" value="InterPro"/>
</dbReference>
<dbReference type="GO" id="GO:0005886">
    <property type="term" value="C:plasma membrane"/>
    <property type="evidence" value="ECO:0007669"/>
    <property type="project" value="UniProtKB-SubCell"/>
</dbReference>
<sequence length="573" mass="65295">MDNKGNHDTKGITCDVTALEAPSEQVKLRNNRKIAIVHHPDELVIHPWKTSVDVSLRVNRWSNGSGPNLLSPDGTGSAPTSRRSSITIESPLGSFECDDESVRKRSSQIQHGQRERTGSQQYKQREKRGSLQYSDVESMYMEELFSKETKVAMGTNYKNSPTSLYNAMKPLLTSMRASGLFHSEGKKGESQRVTISKVYSMIVILFLWANCVRYFWVYTSDSWYGPALFFRICRHLWFLQGAVGATTCYYTAMKIPEFFKACHNYMAKRSDLSYRKHVVTWSRIYVIAAVLLTISNAVLAGFWINTRSQNSEFEFLPFYDRNASFPVFIRVFHSVLTVVSTLAWVFSTCLFVLFCITLKEEFERFTKKFQLATTAGGSFEGDMEVYRKEHNKICGLVNHADSLFNFNTMIVYPTDLLINIFLMYNMLAEVHRWKDPIFPIMQALWLLVNVIRFLLVTWCAAMLNEAGGRGPLTHLHELKIDEQQISFSKMAQIGVFVEKLNGGIGFTGWKLYTITRETIVSVCVATIAYFLHVTIMELAFNPVAAPNCKCPCLPPWHNTTNATLDVTTKASLY</sequence>
<dbReference type="Proteomes" id="UP000749559">
    <property type="component" value="Unassembled WGS sequence"/>
</dbReference>
<evidence type="ECO:0000256" key="7">
    <source>
        <dbReference type="ARBA" id="ARBA00023170"/>
    </source>
</evidence>
<feature type="transmembrane region" description="Helical" evidence="9">
    <location>
        <begin position="198"/>
        <end position="216"/>
    </location>
</feature>
<dbReference type="OrthoDB" id="6478931at2759"/>
<evidence type="ECO:0000256" key="5">
    <source>
        <dbReference type="ARBA" id="ARBA00022989"/>
    </source>
</evidence>
<comment type="subcellular location">
    <subcellularLocation>
        <location evidence="1">Cell membrane</location>
        <topology evidence="1">Multi-pass membrane protein</topology>
    </subcellularLocation>
</comment>
<reference evidence="10" key="1">
    <citation type="submission" date="2022-03" db="EMBL/GenBank/DDBJ databases">
        <authorList>
            <person name="Martin C."/>
        </authorList>
    </citation>
    <scope>NUCLEOTIDE SEQUENCE</scope>
</reference>
<keyword evidence="4 9" id="KW-0812">Transmembrane</keyword>
<evidence type="ECO:0000256" key="3">
    <source>
        <dbReference type="ARBA" id="ARBA00022475"/>
    </source>
</evidence>
<comment type="caution">
    <text evidence="10">The sequence shown here is derived from an EMBL/GenBank/DDBJ whole genome shotgun (WGS) entry which is preliminary data.</text>
</comment>
<evidence type="ECO:0000313" key="11">
    <source>
        <dbReference type="Proteomes" id="UP000749559"/>
    </source>
</evidence>
<feature type="transmembrane region" description="Helical" evidence="9">
    <location>
        <begin position="519"/>
        <end position="540"/>
    </location>
</feature>
<evidence type="ECO:0000256" key="6">
    <source>
        <dbReference type="ARBA" id="ARBA00023136"/>
    </source>
</evidence>
<evidence type="ECO:0000256" key="8">
    <source>
        <dbReference type="SAM" id="MobiDB-lite"/>
    </source>
</evidence>
<comment type="similarity">
    <text evidence="2">Belongs to the insect chemoreceptor superfamily. Gustatory receptor (GR) family. Gr5a subfamily.</text>
</comment>
<feature type="transmembrane region" description="Helical" evidence="9">
    <location>
        <begin position="325"/>
        <end position="358"/>
    </location>
</feature>
<proteinExistence type="inferred from homology"/>
<gene>
    <name evidence="10" type="ORF">OFUS_LOCUS20731</name>
</gene>
<keyword evidence="11" id="KW-1185">Reference proteome</keyword>
<dbReference type="PANTHER" id="PTHR21421:SF29">
    <property type="entry name" value="GUSTATORY RECEPTOR 5A FOR TREHALOSE-RELATED"/>
    <property type="match status" value="1"/>
</dbReference>
<feature type="transmembrane region" description="Helical" evidence="9">
    <location>
        <begin position="440"/>
        <end position="463"/>
    </location>
</feature>
<feature type="region of interest" description="Disordered" evidence="8">
    <location>
        <begin position="62"/>
        <end position="130"/>
    </location>
</feature>
<keyword evidence="6 9" id="KW-0472">Membrane</keyword>
<feature type="transmembrane region" description="Helical" evidence="9">
    <location>
        <begin position="228"/>
        <end position="250"/>
    </location>
</feature>
<dbReference type="InterPro" id="IPR009318">
    <property type="entry name" value="Gustatory_rcpt"/>
</dbReference>
<keyword evidence="7" id="KW-0675">Receptor</keyword>
<organism evidence="10 11">
    <name type="scientific">Owenia fusiformis</name>
    <name type="common">Polychaete worm</name>
    <dbReference type="NCBI Taxonomy" id="6347"/>
    <lineage>
        <taxon>Eukaryota</taxon>
        <taxon>Metazoa</taxon>
        <taxon>Spiralia</taxon>
        <taxon>Lophotrochozoa</taxon>
        <taxon>Annelida</taxon>
        <taxon>Polychaeta</taxon>
        <taxon>Sedentaria</taxon>
        <taxon>Canalipalpata</taxon>
        <taxon>Sabellida</taxon>
        <taxon>Oweniida</taxon>
        <taxon>Oweniidae</taxon>
        <taxon>Owenia</taxon>
    </lineage>
</organism>
<feature type="transmembrane region" description="Helical" evidence="9">
    <location>
        <begin position="284"/>
        <end position="305"/>
    </location>
</feature>
<keyword evidence="5 9" id="KW-1133">Transmembrane helix</keyword>
<dbReference type="Pfam" id="PF06151">
    <property type="entry name" value="Trehalose_recp"/>
    <property type="match status" value="1"/>
</dbReference>
<dbReference type="AlphaFoldDB" id="A0A8J1TUW0"/>
<evidence type="ECO:0000256" key="9">
    <source>
        <dbReference type="SAM" id="Phobius"/>
    </source>
</evidence>
<dbReference type="GO" id="GO:0050916">
    <property type="term" value="P:sensory perception of sweet taste"/>
    <property type="evidence" value="ECO:0007669"/>
    <property type="project" value="UniProtKB-ARBA"/>
</dbReference>
<evidence type="ECO:0000313" key="10">
    <source>
        <dbReference type="EMBL" id="CAH1796306.1"/>
    </source>
</evidence>